<dbReference type="AlphaFoldDB" id="A0A6B2FYH1"/>
<reference evidence="2" key="1">
    <citation type="submission" date="2018-11" db="EMBL/GenBank/DDBJ databases">
        <title>Myxobolus squamalis genome and transcriptome.</title>
        <authorList>
            <person name="Yahalomi D."/>
            <person name="Atkinson S.D."/>
            <person name="Neuhof M."/>
            <person name="Chang E.S."/>
            <person name="Philippe H."/>
            <person name="Cartwright P."/>
            <person name="Bartholomew J.L."/>
            <person name="Huchon D."/>
        </authorList>
    </citation>
    <scope>NUCLEOTIDE SEQUENCE</scope>
    <source>
        <strain evidence="2">71B08</strain>
        <tissue evidence="2">Whole</tissue>
    </source>
</reference>
<comment type="similarity">
    <text evidence="1">Belongs to the bystin family.</text>
</comment>
<evidence type="ECO:0000256" key="1">
    <source>
        <dbReference type="ARBA" id="ARBA00007114"/>
    </source>
</evidence>
<dbReference type="PANTHER" id="PTHR12821">
    <property type="entry name" value="BYSTIN"/>
    <property type="match status" value="1"/>
</dbReference>
<dbReference type="Pfam" id="PF05291">
    <property type="entry name" value="Bystin"/>
    <property type="match status" value="1"/>
</dbReference>
<dbReference type="EMBL" id="GHBR01001552">
    <property type="protein sequence ID" value="NDJ96744.1"/>
    <property type="molecule type" value="Transcribed_RNA"/>
</dbReference>
<dbReference type="PANTHER" id="PTHR12821:SF0">
    <property type="entry name" value="BYSTIN"/>
    <property type="match status" value="1"/>
</dbReference>
<dbReference type="GO" id="GO:0005737">
    <property type="term" value="C:cytoplasm"/>
    <property type="evidence" value="ECO:0007669"/>
    <property type="project" value="TreeGrafter"/>
</dbReference>
<dbReference type="GO" id="GO:0030688">
    <property type="term" value="C:preribosome, small subunit precursor"/>
    <property type="evidence" value="ECO:0007669"/>
    <property type="project" value="TreeGrafter"/>
</dbReference>
<accession>A0A6B2FYH1</accession>
<dbReference type="GO" id="GO:0030515">
    <property type="term" value="F:snoRNA binding"/>
    <property type="evidence" value="ECO:0007669"/>
    <property type="project" value="TreeGrafter"/>
</dbReference>
<name>A0A6B2FYH1_MYXSQ</name>
<protein>
    <submittedName>
        <fullName evidence="2">Cell adhesion protein byn-1 (Trinotate prediction)</fullName>
    </submittedName>
</protein>
<organism evidence="2">
    <name type="scientific">Myxobolus squamalis</name>
    <name type="common">Myxosporean</name>
    <dbReference type="NCBI Taxonomy" id="59785"/>
    <lineage>
        <taxon>Eukaryota</taxon>
        <taxon>Metazoa</taxon>
        <taxon>Cnidaria</taxon>
        <taxon>Myxozoa</taxon>
        <taxon>Myxosporea</taxon>
        <taxon>Bivalvulida</taxon>
        <taxon>Platysporina</taxon>
        <taxon>Myxobolidae</taxon>
        <taxon>Myxobolus</taxon>
    </lineage>
</organism>
<proteinExistence type="inferred from homology"/>
<sequence>MSKYRSGPVPKALKVVPIISYWKECLSIMDPLNWSAASLKKVSKYFVASAKPHVCFEFFSKILLPRARDDISEYDRLNFHIFNALCIATHKPSVFFRAIVFPLCLDKDCCLKEAVIFSSILSRCSFPAIHAAVAIAKIASFPHSTCSSIFIKIFLQKRYAMPNRALDILLDHFLREKNNSSLLPLIWHQGLLIFVQNYTNYFNELKKKGNFRINQISTSLLYFTHYFFASYELCFSWDYFVKIIT</sequence>
<evidence type="ECO:0000313" key="2">
    <source>
        <dbReference type="EMBL" id="NDJ96744.1"/>
    </source>
</evidence>
<dbReference type="InterPro" id="IPR007955">
    <property type="entry name" value="Bystin"/>
</dbReference>
<dbReference type="GO" id="GO:0006364">
    <property type="term" value="P:rRNA processing"/>
    <property type="evidence" value="ECO:0007669"/>
    <property type="project" value="TreeGrafter"/>
</dbReference>
<dbReference type="GO" id="GO:0005730">
    <property type="term" value="C:nucleolus"/>
    <property type="evidence" value="ECO:0007669"/>
    <property type="project" value="TreeGrafter"/>
</dbReference>